<accession>A0A8J5UW06</accession>
<feature type="region of interest" description="Disordered" evidence="1">
    <location>
        <begin position="1"/>
        <end position="66"/>
    </location>
</feature>
<comment type="caution">
    <text evidence="2">The sequence shown here is derived from an EMBL/GenBank/DDBJ whole genome shotgun (WGS) entry which is preliminary data.</text>
</comment>
<gene>
    <name evidence="2" type="ORF">J8A68_005079</name>
</gene>
<feature type="region of interest" description="Disordered" evidence="1">
    <location>
        <begin position="342"/>
        <end position="363"/>
    </location>
</feature>
<evidence type="ECO:0008006" key="4">
    <source>
        <dbReference type="Google" id="ProtNLM"/>
    </source>
</evidence>
<dbReference type="AlphaFoldDB" id="A0A8J5UW06"/>
<feature type="compositionally biased region" description="Low complexity" evidence="1">
    <location>
        <begin position="25"/>
        <end position="38"/>
    </location>
</feature>
<dbReference type="Proteomes" id="UP000694255">
    <property type="component" value="Unassembled WGS sequence"/>
</dbReference>
<evidence type="ECO:0000313" key="3">
    <source>
        <dbReference type="Proteomes" id="UP000694255"/>
    </source>
</evidence>
<name>A0A8J5UW06_9ASCO</name>
<keyword evidence="3" id="KW-1185">Reference proteome</keyword>
<organism evidence="2 3">
    <name type="scientific">[Candida] subhashii</name>
    <dbReference type="NCBI Taxonomy" id="561895"/>
    <lineage>
        <taxon>Eukaryota</taxon>
        <taxon>Fungi</taxon>
        <taxon>Dikarya</taxon>
        <taxon>Ascomycota</taxon>
        <taxon>Saccharomycotina</taxon>
        <taxon>Pichiomycetes</taxon>
        <taxon>Debaryomycetaceae</taxon>
        <taxon>Spathaspora</taxon>
    </lineage>
</organism>
<dbReference type="EMBL" id="JAGSYN010000220">
    <property type="protein sequence ID" value="KAG7661384.1"/>
    <property type="molecule type" value="Genomic_DNA"/>
</dbReference>
<sequence length="391" mass="45176">MNEQFAQFANIPEQSQSAPGRDSRQQQQLQQQQQQQQQEEIDLYGSTSSTTSPNLQSNLQRPPYNISSETTFQPLVSMTKDTIVADNGKICPYCRKEFTSKGILGRHLDSRKGDRLHPLEEINALRSLTKRRNYDIETSGTGVNPSTSKPIEEEFLKHPKKRKVSKKTLARSQISVDFVRGSKEKSKLRRKLRDRRIKAKILTNEWFLDQFGKHPLHHESERGDLTVNFVHITAMYLPISNWPESYPDHSSFDFVVNELKARDKLNLISSLTFNFHAFEQLSTQQRKELWQRETFNTLKSTIGKFSLGDLGEIKSFISKKEQANFEDICEKDNLSGFVDIEDDQESEHEEREEEQEPTDVVAEVARDPERFISQLSDTSGSIVDDFNIFRV</sequence>
<dbReference type="OrthoDB" id="4095993at2759"/>
<proteinExistence type="predicted"/>
<protein>
    <recommendedName>
        <fullName evidence="4">C2H2-type domain-containing protein</fullName>
    </recommendedName>
</protein>
<evidence type="ECO:0000313" key="2">
    <source>
        <dbReference type="EMBL" id="KAG7661384.1"/>
    </source>
</evidence>
<dbReference type="GeneID" id="73471879"/>
<reference evidence="2 3" key="1">
    <citation type="journal article" date="2021" name="DNA Res.">
        <title>Genome analysis of Candida subhashii reveals its hybrid nature and dual mitochondrial genome conformations.</title>
        <authorList>
            <person name="Mixao V."/>
            <person name="Hegedusova E."/>
            <person name="Saus E."/>
            <person name="Pryszcz L.P."/>
            <person name="Cillingova A."/>
            <person name="Nosek J."/>
            <person name="Gabaldon T."/>
        </authorList>
    </citation>
    <scope>NUCLEOTIDE SEQUENCE [LARGE SCALE GENOMIC DNA]</scope>
    <source>
        <strain evidence="2 3">CBS 10753</strain>
    </source>
</reference>
<feature type="compositionally biased region" description="Polar residues" evidence="1">
    <location>
        <begin position="1"/>
        <end position="18"/>
    </location>
</feature>
<dbReference type="RefSeq" id="XP_049261617.1">
    <property type="nucleotide sequence ID" value="XM_049409106.1"/>
</dbReference>
<evidence type="ECO:0000256" key="1">
    <source>
        <dbReference type="SAM" id="MobiDB-lite"/>
    </source>
</evidence>
<feature type="compositionally biased region" description="Polar residues" evidence="1">
    <location>
        <begin position="45"/>
        <end position="66"/>
    </location>
</feature>
<feature type="compositionally biased region" description="Acidic residues" evidence="1">
    <location>
        <begin position="342"/>
        <end position="357"/>
    </location>
</feature>